<feature type="modified residue" description="4-aspartylphosphate" evidence="4">
    <location>
        <position position="55"/>
    </location>
</feature>
<dbReference type="EMBL" id="QXJM01000056">
    <property type="protein sequence ID" value="RIE00403.1"/>
    <property type="molecule type" value="Genomic_DNA"/>
</dbReference>
<dbReference type="PROSITE" id="PS50110">
    <property type="entry name" value="RESPONSE_REGULATORY"/>
    <property type="match status" value="1"/>
</dbReference>
<keyword evidence="4" id="KW-0597">Phosphoprotein</keyword>
<comment type="caution">
    <text evidence="7">The sequence shown here is derived from an EMBL/GenBank/DDBJ whole genome shotgun (WGS) entry which is preliminary data.</text>
</comment>
<evidence type="ECO:0000256" key="2">
    <source>
        <dbReference type="ARBA" id="ARBA00023125"/>
    </source>
</evidence>
<dbReference type="Gene3D" id="1.10.10.60">
    <property type="entry name" value="Homeodomain-like"/>
    <property type="match status" value="2"/>
</dbReference>
<dbReference type="AlphaFoldDB" id="A0A398CCE9"/>
<dbReference type="PROSITE" id="PS01124">
    <property type="entry name" value="HTH_ARAC_FAMILY_2"/>
    <property type="match status" value="1"/>
</dbReference>
<dbReference type="GO" id="GO:0043565">
    <property type="term" value="F:sequence-specific DNA binding"/>
    <property type="evidence" value="ECO:0007669"/>
    <property type="project" value="InterPro"/>
</dbReference>
<dbReference type="PANTHER" id="PTHR43280:SF28">
    <property type="entry name" value="HTH-TYPE TRANSCRIPTIONAL ACTIVATOR RHAS"/>
    <property type="match status" value="1"/>
</dbReference>
<evidence type="ECO:0000313" key="7">
    <source>
        <dbReference type="EMBL" id="RIE00403.1"/>
    </source>
</evidence>
<dbReference type="GO" id="GO:0000160">
    <property type="term" value="P:phosphorelay signal transduction system"/>
    <property type="evidence" value="ECO:0007669"/>
    <property type="project" value="InterPro"/>
</dbReference>
<evidence type="ECO:0000256" key="4">
    <source>
        <dbReference type="PROSITE-ProRule" id="PRU00169"/>
    </source>
</evidence>
<dbReference type="Proteomes" id="UP000266340">
    <property type="component" value="Unassembled WGS sequence"/>
</dbReference>
<accession>A0A398CCE9</accession>
<gene>
    <name evidence="7" type="ORF">D3H35_28745</name>
</gene>
<dbReference type="SUPFAM" id="SSF46689">
    <property type="entry name" value="Homeodomain-like"/>
    <property type="match status" value="1"/>
</dbReference>
<dbReference type="OrthoDB" id="1974963at2"/>
<dbReference type="InterPro" id="IPR011006">
    <property type="entry name" value="CheY-like_superfamily"/>
</dbReference>
<name>A0A398CCE9_9BACL</name>
<evidence type="ECO:0000256" key="3">
    <source>
        <dbReference type="ARBA" id="ARBA00023163"/>
    </source>
</evidence>
<dbReference type="InterPro" id="IPR020449">
    <property type="entry name" value="Tscrpt_reg_AraC-type_HTH"/>
</dbReference>
<feature type="domain" description="HTH araC/xylS-type" evidence="5">
    <location>
        <begin position="429"/>
        <end position="528"/>
    </location>
</feature>
<keyword evidence="1" id="KW-0805">Transcription regulation</keyword>
<dbReference type="Pfam" id="PF00072">
    <property type="entry name" value="Response_reg"/>
    <property type="match status" value="1"/>
</dbReference>
<feature type="domain" description="Response regulatory" evidence="6">
    <location>
        <begin position="3"/>
        <end position="120"/>
    </location>
</feature>
<dbReference type="InterPro" id="IPR001789">
    <property type="entry name" value="Sig_transdc_resp-reg_receiver"/>
</dbReference>
<evidence type="ECO:0000259" key="6">
    <source>
        <dbReference type="PROSITE" id="PS50110"/>
    </source>
</evidence>
<protein>
    <submittedName>
        <fullName evidence="7">Response regulator</fullName>
    </submittedName>
</protein>
<dbReference type="InterPro" id="IPR009057">
    <property type="entry name" value="Homeodomain-like_sf"/>
</dbReference>
<dbReference type="PROSITE" id="PS00041">
    <property type="entry name" value="HTH_ARAC_FAMILY_1"/>
    <property type="match status" value="1"/>
</dbReference>
<dbReference type="SMART" id="SM00342">
    <property type="entry name" value="HTH_ARAC"/>
    <property type="match status" value="1"/>
</dbReference>
<evidence type="ECO:0000313" key="8">
    <source>
        <dbReference type="Proteomes" id="UP000266340"/>
    </source>
</evidence>
<evidence type="ECO:0000259" key="5">
    <source>
        <dbReference type="PROSITE" id="PS01124"/>
    </source>
</evidence>
<reference evidence="7 8" key="1">
    <citation type="submission" date="2018-09" db="EMBL/GenBank/DDBJ databases">
        <title>Cohnella cavernae sp. nov., isolated from a karst cave.</title>
        <authorList>
            <person name="Zhu H."/>
        </authorList>
    </citation>
    <scope>NUCLEOTIDE SEQUENCE [LARGE SCALE GENOMIC DNA]</scope>
    <source>
        <strain evidence="7 8">K2E09-144</strain>
    </source>
</reference>
<dbReference type="Gene3D" id="3.40.50.2300">
    <property type="match status" value="1"/>
</dbReference>
<dbReference type="CDD" id="cd17536">
    <property type="entry name" value="REC_YesN-like"/>
    <property type="match status" value="1"/>
</dbReference>
<keyword evidence="3" id="KW-0804">Transcription</keyword>
<dbReference type="SMART" id="SM00448">
    <property type="entry name" value="REC"/>
    <property type="match status" value="1"/>
</dbReference>
<dbReference type="SUPFAM" id="SSF52172">
    <property type="entry name" value="CheY-like"/>
    <property type="match status" value="1"/>
</dbReference>
<dbReference type="PRINTS" id="PR00032">
    <property type="entry name" value="HTHARAC"/>
</dbReference>
<proteinExistence type="predicted"/>
<evidence type="ECO:0000256" key="1">
    <source>
        <dbReference type="ARBA" id="ARBA00023015"/>
    </source>
</evidence>
<dbReference type="InterPro" id="IPR018060">
    <property type="entry name" value="HTH_AraC"/>
</dbReference>
<keyword evidence="2" id="KW-0238">DNA-binding</keyword>
<dbReference type="RefSeq" id="WP_119152521.1">
    <property type="nucleotide sequence ID" value="NZ_JBHSOV010000044.1"/>
</dbReference>
<keyword evidence="8" id="KW-1185">Reference proteome</keyword>
<dbReference type="Pfam" id="PF12833">
    <property type="entry name" value="HTH_18"/>
    <property type="match status" value="1"/>
</dbReference>
<dbReference type="PANTHER" id="PTHR43280">
    <property type="entry name" value="ARAC-FAMILY TRANSCRIPTIONAL REGULATOR"/>
    <property type="match status" value="1"/>
</dbReference>
<dbReference type="InterPro" id="IPR018062">
    <property type="entry name" value="HTH_AraC-typ_CS"/>
</dbReference>
<organism evidence="7 8">
    <name type="scientific">Cohnella faecalis</name>
    <dbReference type="NCBI Taxonomy" id="2315694"/>
    <lineage>
        <taxon>Bacteria</taxon>
        <taxon>Bacillati</taxon>
        <taxon>Bacillota</taxon>
        <taxon>Bacilli</taxon>
        <taxon>Bacillales</taxon>
        <taxon>Paenibacillaceae</taxon>
        <taxon>Cohnella</taxon>
    </lineage>
</organism>
<sequence>MLSLLIVDDEKLLTESLKEDIDWAKLGIGSVYTAYNSHQAKQMFERASIDLMLCDIEMPQGNGLELLAWVKEHYPLTESVFMTCHAEFKLAQRAMQLGSFDYLLKPVPADELCQVVGKIANKIKKDNEIKQYSRIGQYWSRHQPLLAERFWMDIINHTIPSSLDLIQKEASERSITFDVNLRIVPLLIVIKRYHKTFSPRDEKIIEYALKNSSEELLGLQGNGLLFRLEDRKLLALIPIEQDAPELREALRERGSVLISSVADYFYCDVSIYVGNEVYSHELSEAVRWLTDWDKSNVAVTNKVFIWVDRNYRQELVDFPDMNLWSVMLKEGRGNDVMAQAETFLNSLIGSAHINAEILYRFHHNFLQMVFYVLKLNGIDAHLLFDNHASADLFQHAVRSVTDMIDWMKHTISKSLEYAGTVQQSESFMVRVNAYVTQNLENDGLTREDVASHVFLNPDYLDRLCKKETGCSVTEYIARMRMQLAKELLLKTNMPVGTIAAQVGYSNLAHFSRKFKRFEGTNPNAFRKLLT</sequence>
<dbReference type="GO" id="GO:0003700">
    <property type="term" value="F:DNA-binding transcription factor activity"/>
    <property type="evidence" value="ECO:0007669"/>
    <property type="project" value="InterPro"/>
</dbReference>